<proteinExistence type="predicted"/>
<evidence type="ECO:0000313" key="2">
    <source>
        <dbReference type="Proteomes" id="UP001185331"/>
    </source>
</evidence>
<dbReference type="EMBL" id="JAVDQK010000004">
    <property type="protein sequence ID" value="MDR6218294.1"/>
    <property type="molecule type" value="Genomic_DNA"/>
</dbReference>
<gene>
    <name evidence="1" type="ORF">J2Y00_001857</name>
</gene>
<protein>
    <submittedName>
        <fullName evidence="1">Uncharacterized protein</fullName>
    </submittedName>
</protein>
<reference evidence="1" key="1">
    <citation type="submission" date="2023-07" db="EMBL/GenBank/DDBJ databases">
        <title>Sorghum-associated microbial communities from plants grown in Nebraska, USA.</title>
        <authorList>
            <person name="Schachtman D."/>
        </authorList>
    </citation>
    <scope>NUCLEOTIDE SEQUENCE</scope>
    <source>
        <strain evidence="1">BE330</strain>
    </source>
</reference>
<evidence type="ECO:0000313" key="1">
    <source>
        <dbReference type="EMBL" id="MDR6218294.1"/>
    </source>
</evidence>
<dbReference type="AlphaFoldDB" id="A0AAE3XCB4"/>
<organism evidence="1 2">
    <name type="scientific">Deinococcus soli</name>
    <name type="common">ex Cha et al. 2016</name>
    <dbReference type="NCBI Taxonomy" id="1309411"/>
    <lineage>
        <taxon>Bacteria</taxon>
        <taxon>Thermotogati</taxon>
        <taxon>Deinococcota</taxon>
        <taxon>Deinococci</taxon>
        <taxon>Deinococcales</taxon>
        <taxon>Deinococcaceae</taxon>
        <taxon>Deinococcus</taxon>
    </lineage>
</organism>
<sequence length="308" mass="32467">MSDRLRLPGGPTLQELALHDGYAAARDALRGSTGPAEQYRLLGARILTTASLLGVLPAVKHKVLTVEHNLSRGARACTGHRRATLNLDTALSAITSAEEIVADESAWRSETSARENAALILHVAEEVSTYHHLRRDLPDHVALAAAEVTSAAGFAVDAAAHEQLVTAAERDIDALYVTAGLPGGHVALPAPGGVIEARLSAAMLSCGADHTRLSVASAVLMPIIARFVPGDAPRTASVGELNWSATHGLGHLSAQRGAVTVQFTRGSMRVTSRPVSTRDTRILAHHLHARYCQHCQAHGSCPEQPALP</sequence>
<dbReference type="RefSeq" id="WP_309854653.1">
    <property type="nucleotide sequence ID" value="NZ_JAVDQJ010000005.1"/>
</dbReference>
<dbReference type="Proteomes" id="UP001185331">
    <property type="component" value="Unassembled WGS sequence"/>
</dbReference>
<accession>A0AAE3XCB4</accession>
<comment type="caution">
    <text evidence="1">The sequence shown here is derived from an EMBL/GenBank/DDBJ whole genome shotgun (WGS) entry which is preliminary data.</text>
</comment>
<name>A0AAE3XCB4_9DEIO</name>